<organism evidence="3 4">
    <name type="scientific">Sphingomonas adhaesiva</name>
    <dbReference type="NCBI Taxonomy" id="28212"/>
    <lineage>
        <taxon>Bacteria</taxon>
        <taxon>Pseudomonadati</taxon>
        <taxon>Pseudomonadota</taxon>
        <taxon>Alphaproteobacteria</taxon>
        <taxon>Sphingomonadales</taxon>
        <taxon>Sphingomonadaceae</taxon>
        <taxon>Sphingomonas</taxon>
    </lineage>
</organism>
<dbReference type="Pfam" id="PF16655">
    <property type="entry name" value="PhoD_N"/>
    <property type="match status" value="1"/>
</dbReference>
<dbReference type="PROSITE" id="PS51318">
    <property type="entry name" value="TAT"/>
    <property type="match status" value="1"/>
</dbReference>
<dbReference type="PANTHER" id="PTHR43606">
    <property type="entry name" value="PHOSPHATASE, PUTATIVE (AFU_ORTHOLOGUE AFUA_6G08710)-RELATED"/>
    <property type="match status" value="1"/>
</dbReference>
<dbReference type="AlphaFoldDB" id="A0A2A4I3R9"/>
<evidence type="ECO:0000259" key="2">
    <source>
        <dbReference type="Pfam" id="PF16655"/>
    </source>
</evidence>
<accession>A0A2A4I3R9</accession>
<feature type="signal peptide" evidence="1">
    <location>
        <begin position="1"/>
        <end position="26"/>
    </location>
</feature>
<keyword evidence="4" id="KW-1185">Reference proteome</keyword>
<dbReference type="Proteomes" id="UP000218323">
    <property type="component" value="Unassembled WGS sequence"/>
</dbReference>
<proteinExistence type="predicted"/>
<evidence type="ECO:0000313" key="4">
    <source>
        <dbReference type="Proteomes" id="UP000218323"/>
    </source>
</evidence>
<reference evidence="3 4" key="1">
    <citation type="submission" date="2017-09" db="EMBL/GenBank/DDBJ databases">
        <title>Sphingomonas adhaesiva DSM 7418, whole genome shotgun sequence.</title>
        <authorList>
            <person name="Feng G."/>
            <person name="Zhu H."/>
        </authorList>
    </citation>
    <scope>NUCLEOTIDE SEQUENCE [LARGE SCALE GENOMIC DNA]</scope>
    <source>
        <strain evidence="3 4">DSM 7418</strain>
    </source>
</reference>
<evidence type="ECO:0000313" key="3">
    <source>
        <dbReference type="EMBL" id="PCG13125.1"/>
    </source>
</evidence>
<dbReference type="InterPro" id="IPR052900">
    <property type="entry name" value="Phospholipid_Metab_Enz"/>
</dbReference>
<name>A0A2A4I3R9_9SPHN</name>
<dbReference type="Gene3D" id="2.60.40.380">
    <property type="entry name" value="Purple acid phosphatase-like, N-terminal"/>
    <property type="match status" value="1"/>
</dbReference>
<evidence type="ECO:0000256" key="1">
    <source>
        <dbReference type="SAM" id="SignalP"/>
    </source>
</evidence>
<dbReference type="InterPro" id="IPR032093">
    <property type="entry name" value="PhoD_N"/>
</dbReference>
<dbReference type="PANTHER" id="PTHR43606:SF2">
    <property type="entry name" value="ALKALINE PHOSPHATASE FAMILY PROTEIN (AFU_ORTHOLOGUE AFUA_5G03860)"/>
    <property type="match status" value="1"/>
</dbReference>
<feature type="chain" id="PRO_5013037116" description="Phospholipase D N-terminal domain-containing protein" evidence="1">
    <location>
        <begin position="27"/>
        <end position="151"/>
    </location>
</feature>
<dbReference type="EMBL" id="NWVC01000012">
    <property type="protein sequence ID" value="PCG13125.1"/>
    <property type="molecule type" value="Genomic_DNA"/>
</dbReference>
<dbReference type="InterPro" id="IPR019546">
    <property type="entry name" value="TAT_signal_bac_arc"/>
</dbReference>
<keyword evidence="1" id="KW-0732">Signal</keyword>
<comment type="caution">
    <text evidence="3">The sequence shown here is derived from an EMBL/GenBank/DDBJ whole genome shotgun (WGS) entry which is preliminary data.</text>
</comment>
<dbReference type="RefSeq" id="WP_096641337.1">
    <property type="nucleotide sequence ID" value="NZ_NWVC01000012.1"/>
</dbReference>
<sequence>MALTRRGVLAGSAAGGLLLAAGPAGAKTNMVFAHGVASGDPHADSVLLWTRVTDPAHGPVSGTWEMAEDELFTRIAARGSFSTSAARDHTVKVIASGLKAGREYFYRFRAMDVNRRPKRTPYRRAKGTPFVEQRDGYDGRFVRAGCGVGRA</sequence>
<protein>
    <recommendedName>
        <fullName evidence="2">Phospholipase D N-terminal domain-containing protein</fullName>
    </recommendedName>
</protein>
<dbReference type="NCBIfam" id="TIGR01409">
    <property type="entry name" value="TAT_signal_seq"/>
    <property type="match status" value="1"/>
</dbReference>
<dbReference type="InterPro" id="IPR006311">
    <property type="entry name" value="TAT_signal"/>
</dbReference>
<feature type="domain" description="Phospholipase D N-terminal" evidence="2">
    <location>
        <begin position="34"/>
        <end position="114"/>
    </location>
</feature>
<gene>
    <name evidence="3" type="ORF">COA07_16100</name>
</gene>